<dbReference type="PROSITE" id="PS50067">
    <property type="entry name" value="KINESIN_MOTOR_2"/>
    <property type="match status" value="1"/>
</dbReference>
<evidence type="ECO:0000256" key="8">
    <source>
        <dbReference type="PROSITE-ProRule" id="PRU00283"/>
    </source>
</evidence>
<evidence type="ECO:0000259" key="10">
    <source>
        <dbReference type="PROSITE" id="PS50067"/>
    </source>
</evidence>
<keyword evidence="4 8" id="KW-0067">ATP-binding</keyword>
<keyword evidence="11" id="KW-1185">Reference proteome</keyword>
<feature type="binding site" evidence="8">
    <location>
        <begin position="108"/>
        <end position="115"/>
    </location>
    <ligand>
        <name>ATP</name>
        <dbReference type="ChEBI" id="CHEBI:30616"/>
    </ligand>
</feature>
<dbReference type="InterPro" id="IPR056524">
    <property type="entry name" value="KIF6/9_C"/>
</dbReference>
<keyword evidence="7" id="KW-0963">Cytoplasm</keyword>
<dbReference type="PANTHER" id="PTHR47968">
    <property type="entry name" value="CENTROMERE PROTEIN E"/>
    <property type="match status" value="1"/>
</dbReference>
<evidence type="ECO:0000256" key="1">
    <source>
        <dbReference type="ARBA" id="ARBA00004245"/>
    </source>
</evidence>
<dbReference type="PRINTS" id="PR00380">
    <property type="entry name" value="KINESINHEAVY"/>
</dbReference>
<dbReference type="PANTHER" id="PTHR47968:SF36">
    <property type="entry name" value="KINESIN HEAVY CHAIN ISOFORM X1"/>
    <property type="match status" value="1"/>
</dbReference>
<dbReference type="InterPro" id="IPR001752">
    <property type="entry name" value="Kinesin_motor_dom"/>
</dbReference>
<dbReference type="GO" id="GO:0003777">
    <property type="term" value="F:microtubule motor activity"/>
    <property type="evidence" value="ECO:0007669"/>
    <property type="project" value="InterPro"/>
</dbReference>
<dbReference type="GO" id="GO:0007018">
    <property type="term" value="P:microtubule-based movement"/>
    <property type="evidence" value="ECO:0007669"/>
    <property type="project" value="InterPro"/>
</dbReference>
<dbReference type="InterPro" id="IPR036961">
    <property type="entry name" value="Kinesin_motor_dom_sf"/>
</dbReference>
<keyword evidence="3 8" id="KW-0547">Nucleotide-binding</keyword>
<feature type="compositionally biased region" description="Polar residues" evidence="9">
    <location>
        <begin position="460"/>
        <end position="473"/>
    </location>
</feature>
<feature type="region of interest" description="Disordered" evidence="9">
    <location>
        <begin position="460"/>
        <end position="525"/>
    </location>
</feature>
<evidence type="ECO:0000256" key="3">
    <source>
        <dbReference type="ARBA" id="ARBA00022741"/>
    </source>
</evidence>
<feature type="compositionally biased region" description="Low complexity" evidence="9">
    <location>
        <begin position="474"/>
        <end position="496"/>
    </location>
</feature>
<protein>
    <recommendedName>
        <fullName evidence="10">Kinesin motor domain-containing protein</fullName>
    </recommendedName>
</protein>
<keyword evidence="7" id="KW-0206">Cytoskeleton</keyword>
<accession>A0AA85EKW9</accession>
<dbReference type="InterPro" id="IPR027417">
    <property type="entry name" value="P-loop_NTPase"/>
</dbReference>
<dbReference type="GO" id="GO:0005524">
    <property type="term" value="F:ATP binding"/>
    <property type="evidence" value="ECO:0007669"/>
    <property type="project" value="UniProtKB-UniRule"/>
</dbReference>
<comment type="similarity">
    <text evidence="8">Belongs to the TRAFAC class myosin-kinesin ATPase superfamily. Kinesin family.</text>
</comment>
<evidence type="ECO:0000313" key="11">
    <source>
        <dbReference type="Proteomes" id="UP000050792"/>
    </source>
</evidence>
<evidence type="ECO:0000256" key="6">
    <source>
        <dbReference type="ARBA" id="ARBA00023175"/>
    </source>
</evidence>
<comment type="subcellular location">
    <subcellularLocation>
        <location evidence="1">Cytoplasm</location>
        <location evidence="1">Cytoskeleton</location>
    </subcellularLocation>
</comment>
<evidence type="ECO:0000256" key="2">
    <source>
        <dbReference type="ARBA" id="ARBA00022701"/>
    </source>
</evidence>
<feature type="domain" description="Kinesin motor" evidence="10">
    <location>
        <begin position="21"/>
        <end position="360"/>
    </location>
</feature>
<name>A0AA85EKW9_9TREM</name>
<dbReference type="Pfam" id="PF23735">
    <property type="entry name" value="KIF9"/>
    <property type="match status" value="1"/>
</dbReference>
<reference evidence="11" key="1">
    <citation type="submission" date="2022-06" db="EMBL/GenBank/DDBJ databases">
        <authorList>
            <person name="Berger JAMES D."/>
            <person name="Berger JAMES D."/>
        </authorList>
    </citation>
    <scope>NUCLEOTIDE SEQUENCE [LARGE SCALE GENOMIC DNA]</scope>
</reference>
<organism evidence="11 12">
    <name type="scientific">Schistosoma rodhaini</name>
    <dbReference type="NCBI Taxonomy" id="6188"/>
    <lineage>
        <taxon>Eukaryota</taxon>
        <taxon>Metazoa</taxon>
        <taxon>Spiralia</taxon>
        <taxon>Lophotrochozoa</taxon>
        <taxon>Platyhelminthes</taxon>
        <taxon>Trematoda</taxon>
        <taxon>Digenea</taxon>
        <taxon>Strigeidida</taxon>
        <taxon>Schistosomatoidea</taxon>
        <taxon>Schistosomatidae</taxon>
        <taxon>Schistosoma</taxon>
    </lineage>
</organism>
<keyword evidence="6 8" id="KW-0505">Motor protein</keyword>
<keyword evidence="5" id="KW-0175">Coiled coil</keyword>
<dbReference type="InterPro" id="IPR027640">
    <property type="entry name" value="Kinesin-like_fam"/>
</dbReference>
<evidence type="ECO:0000256" key="5">
    <source>
        <dbReference type="ARBA" id="ARBA00023054"/>
    </source>
</evidence>
<dbReference type="GO" id="GO:0008017">
    <property type="term" value="F:microtubule binding"/>
    <property type="evidence" value="ECO:0007669"/>
    <property type="project" value="InterPro"/>
</dbReference>
<dbReference type="SUPFAM" id="SSF52540">
    <property type="entry name" value="P-loop containing nucleoside triphosphate hydrolases"/>
    <property type="match status" value="1"/>
</dbReference>
<dbReference type="Gene3D" id="3.40.850.10">
    <property type="entry name" value="Kinesin motor domain"/>
    <property type="match status" value="1"/>
</dbReference>
<evidence type="ECO:0000256" key="9">
    <source>
        <dbReference type="SAM" id="MobiDB-lite"/>
    </source>
</evidence>
<reference evidence="12" key="2">
    <citation type="submission" date="2023-11" db="UniProtKB">
        <authorList>
            <consortium name="WormBaseParasite"/>
        </authorList>
    </citation>
    <scope>IDENTIFICATION</scope>
</reference>
<dbReference type="Pfam" id="PF00225">
    <property type="entry name" value="Kinesin"/>
    <property type="match status" value="1"/>
</dbReference>
<dbReference type="WBParaSite" id="SRDH1_12920.1">
    <property type="protein sequence ID" value="SRDH1_12920.1"/>
    <property type="gene ID" value="SRDH1_12920"/>
</dbReference>
<keyword evidence="2" id="KW-0493">Microtubule</keyword>
<dbReference type="SMART" id="SM00129">
    <property type="entry name" value="KISc"/>
    <property type="match status" value="1"/>
</dbReference>
<evidence type="ECO:0000256" key="7">
    <source>
        <dbReference type="ARBA" id="ARBA00023212"/>
    </source>
</evidence>
<evidence type="ECO:0000313" key="12">
    <source>
        <dbReference type="WBParaSite" id="SRDH1_12920.1"/>
    </source>
</evidence>
<dbReference type="GO" id="GO:0005874">
    <property type="term" value="C:microtubule"/>
    <property type="evidence" value="ECO:0007669"/>
    <property type="project" value="UniProtKB-KW"/>
</dbReference>
<dbReference type="Proteomes" id="UP000050792">
    <property type="component" value="Unassembled WGS sequence"/>
</dbReference>
<sequence>MLKRPRSRCHWFKVIEKFQMPVTVFLRVKPSSHVNLKEILYLEDDQTVHIDNYKHKNIIPINHQIMAMNYKFNKIFYHNSQEEIYQVTASNLIKDALIGINGTILCYGQIGAGKTYTMNGLSQVYNDRGIIPRSIGHLFEEIQKRPTLSITVKLSYIEIYNEQIIDLLAGISLKTTPCKQPSFEFLQIAESNDQVYIKGLNCLTVNNLEEALTILFEGELNRTVASHSLNRFSSRAHAIFTIYLTIIDSMDSNGCIKCGKIHYVDLAGSDNLKGTQITDKLFKEAAYINRSLAFLQQTVLALSDPTRDYIPYRQSKLTHFLKNSIGGRCQTILIANIWNECIFLNETLSTLRFASRAMSIPSKPEVNQMHDPMAIIKKLKNSNASLLRELLMYDTLNNRGQIIYEFLTEKQKNKLRNSVLKYLNNEMKDLEIVNLQQVKETFNIFKQITKSLQVQLDETKGQLSRQSDYTGSRSPTTVAVSTISSSSRSGGTVQGSKIASSNSNISTTKRQTNSSSNNETNLGKSIQNVNFKDKSLVANQVGELDASSGRGFLPPIDRNICDKFSLMTDGAVLQAKRREQKQSIENDKIENIIAYEPMNIEHSNLSSSPNKYEAFEEFKHEPGSELFSIYQQNKNLLQENREKGLKLATEINQIKTNVDNLQIQLKKSKCEREAQGLIQTIEHESIITEDEYNLIKQMQTLKDHYKIKYSEWLKLKEIIQYCKYMLDESQKRLLQEFESWYQQCFMESLNQNDSELHDNQLNSKTLNNSINKNNKVTVCNIKQNTNENDYLMQFKQAQENYFSNRTDLLSYQRAKEMVTYKQVYQRKPQNLKKFHRTLKFGSIIMPNELNNSLFEEQKCNTTDIPA</sequence>
<proteinExistence type="inferred from homology"/>
<feature type="compositionally biased region" description="Polar residues" evidence="9">
    <location>
        <begin position="497"/>
        <end position="525"/>
    </location>
</feature>
<dbReference type="AlphaFoldDB" id="A0AA85EKW9"/>
<evidence type="ECO:0000256" key="4">
    <source>
        <dbReference type="ARBA" id="ARBA00022840"/>
    </source>
</evidence>